<evidence type="ECO:0000256" key="8">
    <source>
        <dbReference type="RuleBase" id="RU363105"/>
    </source>
</evidence>
<evidence type="ECO:0000313" key="10">
    <source>
        <dbReference type="EMBL" id="AHH11687.1"/>
    </source>
</evidence>
<dbReference type="HOGENOM" id="CLU_054711_0_1_12"/>
<dbReference type="AlphaFoldDB" id="W5SXS5"/>
<dbReference type="InterPro" id="IPR000680">
    <property type="entry name" value="Borrelia_lipo"/>
</dbReference>
<evidence type="ECO:0000256" key="9">
    <source>
        <dbReference type="SAM" id="MobiDB-lite"/>
    </source>
</evidence>
<dbReference type="Pfam" id="PF00921">
    <property type="entry name" value="Lipoprotein_2"/>
    <property type="match status" value="1"/>
</dbReference>
<organism evidence="10">
    <name type="scientific">Borrelia coriaceae ATCC 43381</name>
    <dbReference type="NCBI Taxonomy" id="1408429"/>
    <lineage>
        <taxon>Bacteria</taxon>
        <taxon>Pseudomonadati</taxon>
        <taxon>Spirochaetota</taxon>
        <taxon>Spirochaetia</taxon>
        <taxon>Spirochaetales</taxon>
        <taxon>Borreliaceae</taxon>
        <taxon>Borrelia</taxon>
    </lineage>
</organism>
<gene>
    <name evidence="10" type="ORF">BCO_0127213</name>
</gene>
<feature type="compositionally biased region" description="Polar residues" evidence="9">
    <location>
        <begin position="200"/>
        <end position="210"/>
    </location>
</feature>
<comment type="function">
    <text evidence="1 8">The Vlp and Vsp proteins are antigenically distinct proteins, only one vlp or vsp gene is transcriptionally active at any one time. Switching between these genes is a mechanism of host immune response evasion.</text>
</comment>
<dbReference type="SUPFAM" id="SSF74748">
    <property type="entry name" value="Variable surface antigen VlsE"/>
    <property type="match status" value="1"/>
</dbReference>
<geneLocation type="plasmid" evidence="10">
    <name>unnamed</name>
</geneLocation>
<dbReference type="OrthoDB" id="352883at2"/>
<reference evidence="10" key="1">
    <citation type="submission" date="2013-04" db="EMBL/GenBank/DDBJ databases">
        <title>Comparative Genomics of Relapsing Fever Spirochetes.</title>
        <authorList>
            <person name="Schwan T.G."/>
            <person name="Raffel S.J."/>
            <person name="Porcella S.F."/>
            <person name="Martens C.A."/>
            <person name="Bruno D.P."/>
            <person name="Ricklefs S.M."/>
            <person name="Barbian K.B."/>
        </authorList>
    </citation>
    <scope>NUCLEOTIDE SEQUENCE</scope>
    <source>
        <strain evidence="10">Co53</strain>
        <plasmid evidence="10">unnamed</plasmid>
    </source>
</reference>
<evidence type="ECO:0000256" key="7">
    <source>
        <dbReference type="ARBA" id="ARBA00023288"/>
    </source>
</evidence>
<dbReference type="GO" id="GO:0009279">
    <property type="term" value="C:cell outer membrane"/>
    <property type="evidence" value="ECO:0007669"/>
    <property type="project" value="UniProtKB-SubCell"/>
</dbReference>
<feature type="region of interest" description="Disordered" evidence="9">
    <location>
        <begin position="184"/>
        <end position="210"/>
    </location>
</feature>
<keyword evidence="7 8" id="KW-0449">Lipoprotein</keyword>
<keyword evidence="4 8" id="KW-0472">Membrane</keyword>
<dbReference type="EMBL" id="CP005765">
    <property type="protein sequence ID" value="AHH11687.1"/>
    <property type="molecule type" value="Genomic_DNA"/>
</dbReference>
<dbReference type="RefSeq" id="WP_025408892.1">
    <property type="nucleotide sequence ID" value="NZ_CP005765.1"/>
</dbReference>
<accession>W5SXS5</accession>
<name>W5SXS5_9SPIR</name>
<evidence type="ECO:0000256" key="4">
    <source>
        <dbReference type="ARBA" id="ARBA00023136"/>
    </source>
</evidence>
<keyword evidence="3" id="KW-0732">Signal</keyword>
<sequence>MKINIKNINIKSICATLFLSLFLSCNNGIEELEKRNTFLSSLANLGNDFLDIFTSFGDSFGGVLGFNSETKKSEVGNYFKVVHDTVKGTKDNLNAIVEKMKREGNPNTAATEIAVKALNAKLDKIIEGSKTASDAIGDAGEPIANVAPGGDGDTKGDAGDVGKVDNLVGGIKSIVDVVLQGKGSATAGDDKAPVPDAGSAATSRTGSTNAGMLFANTNAGSKTDAPKVAKDAYKAVASVSGADILQAIKNGGNAVTLAKYSQSDGNGAKGKKDAEVAAGIALRAMTKGGKFANTNESSDTKIKVDVATEIKGAAVSAVTKALNTLTIAIRKTIDAGLKSVKDAMKINSSDTPVTIEAGIVQSTTK</sequence>
<protein>
    <recommendedName>
        <fullName evidence="8">Variable large protein</fullName>
    </recommendedName>
</protein>
<evidence type="ECO:0000256" key="5">
    <source>
        <dbReference type="ARBA" id="ARBA00023139"/>
    </source>
</evidence>
<evidence type="ECO:0000256" key="2">
    <source>
        <dbReference type="ARBA" id="ARBA00004459"/>
    </source>
</evidence>
<evidence type="ECO:0000256" key="3">
    <source>
        <dbReference type="ARBA" id="ARBA00022729"/>
    </source>
</evidence>
<keyword evidence="6 8" id="KW-0998">Cell outer membrane</keyword>
<dbReference type="PROSITE" id="PS51257">
    <property type="entry name" value="PROKAR_LIPOPROTEIN"/>
    <property type="match status" value="1"/>
</dbReference>
<keyword evidence="10" id="KW-0614">Plasmid</keyword>
<evidence type="ECO:0000256" key="6">
    <source>
        <dbReference type="ARBA" id="ARBA00023237"/>
    </source>
</evidence>
<comment type="subcellular location">
    <subcellularLocation>
        <location evidence="2 8">Cell outer membrane</location>
        <topology evidence="2 8">Lipid-anchor</topology>
    </subcellularLocation>
</comment>
<keyword evidence="5 8" id="KW-0564">Palmitate</keyword>
<proteinExistence type="predicted"/>
<evidence type="ECO:0000256" key="1">
    <source>
        <dbReference type="ARBA" id="ARBA00003932"/>
    </source>
</evidence>